<dbReference type="InterPro" id="IPR001650">
    <property type="entry name" value="Helicase_C-like"/>
</dbReference>
<dbReference type="KEGG" id="aaf:AURANDRAFT_26011"/>
<keyword evidence="5" id="KW-0732">Signal</keyword>
<reference evidence="8 9" key="1">
    <citation type="journal article" date="2011" name="Proc. Natl. Acad. Sci. U.S.A.">
        <title>Niche of harmful alga Aureococcus anophagefferens revealed through ecogenomics.</title>
        <authorList>
            <person name="Gobler C.J."/>
            <person name="Berry D.L."/>
            <person name="Dyhrman S.T."/>
            <person name="Wilhelm S.W."/>
            <person name="Salamov A."/>
            <person name="Lobanov A.V."/>
            <person name="Zhang Y."/>
            <person name="Collier J.L."/>
            <person name="Wurch L.L."/>
            <person name="Kustka A.B."/>
            <person name="Dill B.D."/>
            <person name="Shah M."/>
            <person name="VerBerkmoes N.C."/>
            <person name="Kuo A."/>
            <person name="Terry A."/>
            <person name="Pangilinan J."/>
            <person name="Lindquist E.A."/>
            <person name="Lucas S."/>
            <person name="Paulsen I.T."/>
            <person name="Hattenrath-Lehmann T.K."/>
            <person name="Talmage S.C."/>
            <person name="Walker E.A."/>
            <person name="Koch F."/>
            <person name="Burson A.M."/>
            <person name="Marcoval M.A."/>
            <person name="Tang Y.Z."/>
            <person name="Lecleir G.R."/>
            <person name="Coyne K.J."/>
            <person name="Berg G.M."/>
            <person name="Bertrand E.M."/>
            <person name="Saito M.A."/>
            <person name="Gladyshev V.N."/>
            <person name="Grigoriev I.V."/>
        </authorList>
    </citation>
    <scope>NUCLEOTIDE SEQUENCE [LARGE SCALE GENOMIC DNA]</scope>
    <source>
        <strain evidence="9">CCMP 1984</strain>
    </source>
</reference>
<evidence type="ECO:0000313" key="8">
    <source>
        <dbReference type="EMBL" id="EGB08500.1"/>
    </source>
</evidence>
<protein>
    <recommendedName>
        <fullName evidence="10">Helicase ATP-binding domain-containing protein</fullName>
    </recommendedName>
</protein>
<organism evidence="9">
    <name type="scientific">Aureococcus anophagefferens</name>
    <name type="common">Harmful bloom alga</name>
    <dbReference type="NCBI Taxonomy" id="44056"/>
    <lineage>
        <taxon>Eukaryota</taxon>
        <taxon>Sar</taxon>
        <taxon>Stramenopiles</taxon>
        <taxon>Ochrophyta</taxon>
        <taxon>Pelagophyceae</taxon>
        <taxon>Pelagomonadales</taxon>
        <taxon>Pelagomonadaceae</taxon>
        <taxon>Aureococcus</taxon>
    </lineage>
</organism>
<sequence length="481" mass="50053">MSRALCKAFAVALLAGGASAFAPPRAVALLAGGAGAFAPPRARTRRPCLRRAAPFDDALATVQALPIFEVMDDIRASVARAGAYVFLEAPPGAGKTTTVPLAAAAELDEGLVIVVEPRRVAARAAARRMAKSLGEEPGGLVGYAMRGDAKRSTRTRVLVVTDGVLLAMCRADPSLAEATAVIFDEFHERGVDSDVALALCREAQRVFRPELRLVVMSATLLGDGAVAAGAAVIASAGRAFPVDVSYAPRGAPRLAALLSRRGALEDAVVEATTAALRDAPERGDVLVFLPGAREVRTVAAALRDRRGDVDICTLYGAMPSEAQDAVVFGTSPRRRVIVASPIAEASLTLAGVTAVVDSGLQRVATIDEDTGLRRLTTRAISKASAAQRAGRAGRVAPGICSRIYPEGDFAKFADFAEPEIRSADLSRVALLLASWGCATVDEMLDLPFVDAPPRERLDRGLAALRSLGAVVDGAATLTPFG</sequence>
<dbReference type="OMA" id="FHERGVD"/>
<accession>F0Y7V5</accession>
<dbReference type="OrthoDB" id="42344at2759"/>
<dbReference type="Pfam" id="PF00270">
    <property type="entry name" value="DEAD"/>
    <property type="match status" value="1"/>
</dbReference>
<evidence type="ECO:0000256" key="1">
    <source>
        <dbReference type="ARBA" id="ARBA00022741"/>
    </source>
</evidence>
<evidence type="ECO:0000256" key="3">
    <source>
        <dbReference type="ARBA" id="ARBA00022806"/>
    </source>
</evidence>
<feature type="domain" description="Helicase ATP-binding" evidence="6">
    <location>
        <begin position="76"/>
        <end position="220"/>
    </location>
</feature>
<dbReference type="eggNOG" id="KOG0922">
    <property type="taxonomic scope" value="Eukaryota"/>
</dbReference>
<dbReference type="SMART" id="SM00487">
    <property type="entry name" value="DEXDc"/>
    <property type="match status" value="1"/>
</dbReference>
<dbReference type="Gene3D" id="3.40.50.300">
    <property type="entry name" value="P-loop containing nucleotide triphosphate hydrolases"/>
    <property type="match status" value="2"/>
</dbReference>
<dbReference type="GO" id="GO:0005524">
    <property type="term" value="F:ATP binding"/>
    <property type="evidence" value="ECO:0007669"/>
    <property type="project" value="UniProtKB-KW"/>
</dbReference>
<dbReference type="InterPro" id="IPR042035">
    <property type="entry name" value="DEAH_win-hel_dom"/>
</dbReference>
<dbReference type="SMART" id="SM00490">
    <property type="entry name" value="HELICc"/>
    <property type="match status" value="1"/>
</dbReference>
<dbReference type="CDD" id="cd17990">
    <property type="entry name" value="DEXHc_HrpB"/>
    <property type="match status" value="1"/>
</dbReference>
<keyword evidence="4" id="KW-0067">ATP-binding</keyword>
<feature type="signal peptide" evidence="5">
    <location>
        <begin position="1"/>
        <end position="20"/>
    </location>
</feature>
<dbReference type="AlphaFoldDB" id="F0Y7V5"/>
<dbReference type="PROSITE" id="PS51192">
    <property type="entry name" value="HELICASE_ATP_BIND_1"/>
    <property type="match status" value="1"/>
</dbReference>
<dbReference type="CDD" id="cd18791">
    <property type="entry name" value="SF2_C_RHA"/>
    <property type="match status" value="1"/>
</dbReference>
<dbReference type="Pfam" id="PF00271">
    <property type="entry name" value="Helicase_C"/>
    <property type="match status" value="1"/>
</dbReference>
<dbReference type="GeneID" id="20220139"/>
<name>F0Y7V5_AURAN</name>
<dbReference type="InterPro" id="IPR049614">
    <property type="entry name" value="HrpB_DEXH"/>
</dbReference>
<evidence type="ECO:0008006" key="10">
    <source>
        <dbReference type="Google" id="ProtNLM"/>
    </source>
</evidence>
<keyword evidence="3" id="KW-0347">Helicase</keyword>
<evidence type="ECO:0000256" key="5">
    <source>
        <dbReference type="SAM" id="SignalP"/>
    </source>
</evidence>
<keyword evidence="1" id="KW-0547">Nucleotide-binding</keyword>
<dbReference type="Proteomes" id="UP000002729">
    <property type="component" value="Unassembled WGS sequence"/>
</dbReference>
<dbReference type="InterPro" id="IPR027417">
    <property type="entry name" value="P-loop_NTPase"/>
</dbReference>
<evidence type="ECO:0000259" key="6">
    <source>
        <dbReference type="PROSITE" id="PS51192"/>
    </source>
</evidence>
<evidence type="ECO:0000256" key="4">
    <source>
        <dbReference type="ARBA" id="ARBA00022840"/>
    </source>
</evidence>
<feature type="chain" id="PRO_5003261442" description="Helicase ATP-binding domain-containing protein" evidence="5">
    <location>
        <begin position="21"/>
        <end position="481"/>
    </location>
</feature>
<dbReference type="InParanoid" id="F0Y7V5"/>
<feature type="non-terminal residue" evidence="8">
    <location>
        <position position="481"/>
    </location>
</feature>
<dbReference type="SUPFAM" id="SSF52540">
    <property type="entry name" value="P-loop containing nucleoside triphosphate hydrolases"/>
    <property type="match status" value="1"/>
</dbReference>
<gene>
    <name evidence="8" type="ORF">AURANDRAFT_26011</name>
</gene>
<evidence type="ECO:0000259" key="7">
    <source>
        <dbReference type="PROSITE" id="PS51194"/>
    </source>
</evidence>
<dbReference type="GO" id="GO:0004386">
    <property type="term" value="F:helicase activity"/>
    <property type="evidence" value="ECO:0007669"/>
    <property type="project" value="UniProtKB-KW"/>
</dbReference>
<evidence type="ECO:0000313" key="9">
    <source>
        <dbReference type="Proteomes" id="UP000002729"/>
    </source>
</evidence>
<proteinExistence type="predicted"/>
<dbReference type="PANTHER" id="PTHR43519">
    <property type="entry name" value="ATP-DEPENDENT RNA HELICASE HRPB"/>
    <property type="match status" value="1"/>
</dbReference>
<dbReference type="InterPro" id="IPR014001">
    <property type="entry name" value="Helicase_ATP-bd"/>
</dbReference>
<dbReference type="PANTHER" id="PTHR43519:SF1">
    <property type="entry name" value="ATP-DEPENDENT RNA HELICASE HRPB"/>
    <property type="match status" value="1"/>
</dbReference>
<evidence type="ECO:0000256" key="2">
    <source>
        <dbReference type="ARBA" id="ARBA00022801"/>
    </source>
</evidence>
<dbReference type="InterPro" id="IPR011545">
    <property type="entry name" value="DEAD/DEAH_box_helicase_dom"/>
</dbReference>
<feature type="domain" description="Helicase C-terminal" evidence="7">
    <location>
        <begin position="263"/>
        <end position="436"/>
    </location>
</feature>
<dbReference type="GO" id="GO:0003676">
    <property type="term" value="F:nucleic acid binding"/>
    <property type="evidence" value="ECO:0007669"/>
    <property type="project" value="InterPro"/>
</dbReference>
<keyword evidence="9" id="KW-1185">Reference proteome</keyword>
<dbReference type="RefSeq" id="XP_009036513.1">
    <property type="nucleotide sequence ID" value="XM_009038265.1"/>
</dbReference>
<dbReference type="EMBL" id="GL833127">
    <property type="protein sequence ID" value="EGB08500.1"/>
    <property type="molecule type" value="Genomic_DNA"/>
</dbReference>
<dbReference type="GO" id="GO:0016787">
    <property type="term" value="F:hydrolase activity"/>
    <property type="evidence" value="ECO:0007669"/>
    <property type="project" value="UniProtKB-KW"/>
</dbReference>
<keyword evidence="2" id="KW-0378">Hydrolase</keyword>
<dbReference type="PROSITE" id="PS51194">
    <property type="entry name" value="HELICASE_CTER"/>
    <property type="match status" value="1"/>
</dbReference>
<dbReference type="Gene3D" id="1.10.10.2130">
    <property type="entry name" value="DEAH helicase family, winged-helix domain"/>
    <property type="match status" value="1"/>
</dbReference>